<sequence>MNLLSNDFLFGFLINFILISLFFRVPLMTKAGWISAGVLGSILWGCLSWQGWISVVIYLFLGSLVTKIGYKFKNEKGIAEKRGGKRGPENVWGSAATGLFFAIMVKLNFTNLVFYKIGFAASFAAKLADTFGSEIGKRFGRNTYLITSFRKVERGTEGGISLEGTAASSLGAIFMSLIMFILNIISTKYQFLIVAISGFLATISESFIGAKFQDKYKLSNELVNSIQTSISSVIAIFVLIFYLKVST</sequence>
<keyword evidence="3 6" id="KW-0812">Transmembrane</keyword>
<feature type="transmembrane region" description="Helical" evidence="6">
    <location>
        <begin position="47"/>
        <end position="70"/>
    </location>
</feature>
<evidence type="ECO:0008006" key="9">
    <source>
        <dbReference type="Google" id="ProtNLM"/>
    </source>
</evidence>
<accession>Q7V222</accession>
<dbReference type="HOGENOM" id="CLU_036918_0_1_3"/>
<feature type="transmembrane region" description="Helical" evidence="6">
    <location>
        <begin position="222"/>
        <end position="243"/>
    </location>
</feature>
<dbReference type="PANTHER" id="PTHR13353">
    <property type="entry name" value="TRANSMEMBRANE PROTEIN 19"/>
    <property type="match status" value="1"/>
</dbReference>
<dbReference type="OrthoDB" id="539948at2"/>
<evidence type="ECO:0000256" key="5">
    <source>
        <dbReference type="ARBA" id="ARBA00023136"/>
    </source>
</evidence>
<dbReference type="KEGG" id="pmm:PMM0669"/>
<dbReference type="PANTHER" id="PTHR13353:SF5">
    <property type="entry name" value="TRANSMEMBRANE PROTEIN 19"/>
    <property type="match status" value="1"/>
</dbReference>
<feature type="transmembrane region" description="Helical" evidence="6">
    <location>
        <begin position="191"/>
        <end position="210"/>
    </location>
</feature>
<feature type="transmembrane region" description="Helical" evidence="6">
    <location>
        <begin position="166"/>
        <end position="184"/>
    </location>
</feature>
<protein>
    <recommendedName>
        <fullName evidence="9">TIGR00297 family protein</fullName>
    </recommendedName>
</protein>
<dbReference type="AlphaFoldDB" id="Q7V222"/>
<dbReference type="Proteomes" id="UP000001026">
    <property type="component" value="Chromosome"/>
</dbReference>
<evidence type="ECO:0000256" key="3">
    <source>
        <dbReference type="ARBA" id="ARBA00022692"/>
    </source>
</evidence>
<feature type="transmembrane region" description="Helical" evidence="6">
    <location>
        <begin position="91"/>
        <end position="109"/>
    </location>
</feature>
<dbReference type="Pfam" id="PF01940">
    <property type="entry name" value="DUF92"/>
    <property type="match status" value="1"/>
</dbReference>
<evidence type="ECO:0000313" key="7">
    <source>
        <dbReference type="EMBL" id="CAE19128.1"/>
    </source>
</evidence>
<keyword evidence="5 6" id="KW-0472">Membrane</keyword>
<dbReference type="RefSeq" id="WP_011132303.1">
    <property type="nucleotide sequence ID" value="NC_005072.1"/>
</dbReference>
<dbReference type="GO" id="GO:0016020">
    <property type="term" value="C:membrane"/>
    <property type="evidence" value="ECO:0007669"/>
    <property type="project" value="UniProtKB-SubCell"/>
</dbReference>
<dbReference type="NCBIfam" id="TIGR00297">
    <property type="entry name" value="TIGR00297 family protein"/>
    <property type="match status" value="1"/>
</dbReference>
<organism evidence="7 8">
    <name type="scientific">Prochlorococcus marinus subsp. pastoris (strain CCMP1986 / NIES-2087 / MED4)</name>
    <dbReference type="NCBI Taxonomy" id="59919"/>
    <lineage>
        <taxon>Bacteria</taxon>
        <taxon>Bacillati</taxon>
        <taxon>Cyanobacteriota</taxon>
        <taxon>Cyanophyceae</taxon>
        <taxon>Synechococcales</taxon>
        <taxon>Prochlorococcaceae</taxon>
        <taxon>Prochlorococcus</taxon>
    </lineage>
</organism>
<dbReference type="STRING" id="59919.PMM0669"/>
<dbReference type="InterPro" id="IPR002794">
    <property type="entry name" value="DUF92_TMEM19"/>
</dbReference>
<evidence type="ECO:0000256" key="2">
    <source>
        <dbReference type="ARBA" id="ARBA00009012"/>
    </source>
</evidence>
<evidence type="ECO:0000256" key="4">
    <source>
        <dbReference type="ARBA" id="ARBA00022989"/>
    </source>
</evidence>
<keyword evidence="4 6" id="KW-1133">Transmembrane helix</keyword>
<proteinExistence type="inferred from homology"/>
<name>Q7V222_PROMP</name>
<dbReference type="EMBL" id="BX548174">
    <property type="protein sequence ID" value="CAE19128.1"/>
    <property type="molecule type" value="Genomic_DNA"/>
</dbReference>
<gene>
    <name evidence="7" type="ordered locus">PMM0669</name>
</gene>
<evidence type="ECO:0000313" key="8">
    <source>
        <dbReference type="Proteomes" id="UP000001026"/>
    </source>
</evidence>
<feature type="transmembrane region" description="Helical" evidence="6">
    <location>
        <begin position="7"/>
        <end position="27"/>
    </location>
</feature>
<reference evidence="7 8" key="1">
    <citation type="journal article" date="2003" name="Nature">
        <title>Genome divergence in two Prochlorococcus ecotypes reflects oceanic niche differentiation.</title>
        <authorList>
            <person name="Rocap G."/>
            <person name="Larimer F.W."/>
            <person name="Lamerdin J.E."/>
            <person name="Malfatti S."/>
            <person name="Chain P."/>
            <person name="Ahlgren N.A."/>
            <person name="Arellano A."/>
            <person name="Coleman M."/>
            <person name="Hauser L."/>
            <person name="Hess W.R."/>
            <person name="Johnson Z.I."/>
            <person name="Land M.L."/>
            <person name="Lindell D."/>
            <person name="Post A.F."/>
            <person name="Regala W."/>
            <person name="Shah M."/>
            <person name="Shaw S.L."/>
            <person name="Steglich C."/>
            <person name="Sullivan M.B."/>
            <person name="Ting C.S."/>
            <person name="Tolonen A."/>
            <person name="Webb E.A."/>
            <person name="Zinser E.R."/>
            <person name="Chisholm S.W."/>
        </authorList>
    </citation>
    <scope>NUCLEOTIDE SEQUENCE [LARGE SCALE GENOMIC DNA]</scope>
    <source>
        <strain evidence="8">CCMP1986 / NIES-2087 / MED4</strain>
    </source>
</reference>
<comment type="similarity">
    <text evidence="2">Belongs to the TMEM19 family.</text>
</comment>
<dbReference type="eggNOG" id="COG1836">
    <property type="taxonomic scope" value="Bacteria"/>
</dbReference>
<evidence type="ECO:0000256" key="1">
    <source>
        <dbReference type="ARBA" id="ARBA00004141"/>
    </source>
</evidence>
<evidence type="ECO:0000256" key="6">
    <source>
        <dbReference type="SAM" id="Phobius"/>
    </source>
</evidence>
<comment type="subcellular location">
    <subcellularLocation>
        <location evidence="1">Membrane</location>
        <topology evidence="1">Multi-pass membrane protein</topology>
    </subcellularLocation>
</comment>